<gene>
    <name evidence="1" type="ORF">J2S15_003316</name>
</gene>
<keyword evidence="2" id="KW-1185">Reference proteome</keyword>
<dbReference type="Proteomes" id="UP001230220">
    <property type="component" value="Unassembled WGS sequence"/>
</dbReference>
<name>A0ABU0E6M8_9FIRM</name>
<dbReference type="EMBL" id="JAUSUR010000007">
    <property type="protein sequence ID" value="MDQ0362562.1"/>
    <property type="molecule type" value="Genomic_DNA"/>
</dbReference>
<reference evidence="1 2" key="1">
    <citation type="submission" date="2023-07" db="EMBL/GenBank/DDBJ databases">
        <title>Genomic Encyclopedia of Type Strains, Phase IV (KMG-IV): sequencing the most valuable type-strain genomes for metagenomic binning, comparative biology and taxonomic classification.</title>
        <authorList>
            <person name="Goeker M."/>
        </authorList>
    </citation>
    <scope>NUCLEOTIDE SEQUENCE [LARGE SCALE GENOMIC DNA]</scope>
    <source>
        <strain evidence="1 2">DSM 16784</strain>
    </source>
</reference>
<organism evidence="1 2">
    <name type="scientific">Breznakia pachnodae</name>
    <dbReference type="NCBI Taxonomy" id="265178"/>
    <lineage>
        <taxon>Bacteria</taxon>
        <taxon>Bacillati</taxon>
        <taxon>Bacillota</taxon>
        <taxon>Erysipelotrichia</taxon>
        <taxon>Erysipelotrichales</taxon>
        <taxon>Erysipelotrichaceae</taxon>
        <taxon>Breznakia</taxon>
    </lineage>
</organism>
<evidence type="ECO:0000313" key="1">
    <source>
        <dbReference type="EMBL" id="MDQ0362562.1"/>
    </source>
</evidence>
<comment type="caution">
    <text evidence="1">The sequence shown here is derived from an EMBL/GenBank/DDBJ whole genome shotgun (WGS) entry which is preliminary data.</text>
</comment>
<accession>A0ABU0E6M8</accession>
<sequence length="130" mass="15262">MSKDGLIKDEEFSNEIGFRFGTTSRGRTASYVKPELFTPVTEESYRKQRASLILGCSGYGKSRGDIYLLCYSLTKEIYRLQKRLPRKQKKVLKKLLFGFHYIEAFVYITKVVKVDVKELKRRRKNHDPDD</sequence>
<dbReference type="RefSeq" id="WP_307410289.1">
    <property type="nucleotide sequence ID" value="NZ_JAUSUR010000007.1"/>
</dbReference>
<evidence type="ECO:0000313" key="2">
    <source>
        <dbReference type="Proteomes" id="UP001230220"/>
    </source>
</evidence>
<proteinExistence type="predicted"/>
<protein>
    <submittedName>
        <fullName evidence="1">Uncharacterized protein</fullName>
    </submittedName>
</protein>